<dbReference type="Gene3D" id="2.30.30.30">
    <property type="match status" value="1"/>
</dbReference>
<organism evidence="6 7">
    <name type="scientific">Trichomonascus ciferrii</name>
    <dbReference type="NCBI Taxonomy" id="44093"/>
    <lineage>
        <taxon>Eukaryota</taxon>
        <taxon>Fungi</taxon>
        <taxon>Dikarya</taxon>
        <taxon>Ascomycota</taxon>
        <taxon>Saccharomycotina</taxon>
        <taxon>Dipodascomycetes</taxon>
        <taxon>Dipodascales</taxon>
        <taxon>Trichomonascaceae</taxon>
        <taxon>Trichomonascus</taxon>
        <taxon>Trichomonascus ciferrii complex</taxon>
    </lineage>
</organism>
<dbReference type="SMART" id="SM00739">
    <property type="entry name" value="KOW"/>
    <property type="match status" value="1"/>
</dbReference>
<accession>A0A642UTN0</accession>
<dbReference type="GO" id="GO:0006412">
    <property type="term" value="P:translation"/>
    <property type="evidence" value="ECO:0007669"/>
    <property type="project" value="InterPro"/>
</dbReference>
<dbReference type="VEuPathDB" id="FungiDB:TRICI_006056"/>
<evidence type="ECO:0000256" key="2">
    <source>
        <dbReference type="ARBA" id="ARBA00022980"/>
    </source>
</evidence>
<dbReference type="InterPro" id="IPR003256">
    <property type="entry name" value="Ribosomal_uL24"/>
</dbReference>
<evidence type="ECO:0000256" key="1">
    <source>
        <dbReference type="ARBA" id="ARBA00010618"/>
    </source>
</evidence>
<comment type="caution">
    <text evidence="6">The sequence shown here is derived from an EMBL/GenBank/DDBJ whole genome shotgun (WGS) entry which is preliminary data.</text>
</comment>
<proteinExistence type="inferred from homology"/>
<dbReference type="GO" id="GO:1990904">
    <property type="term" value="C:ribonucleoprotein complex"/>
    <property type="evidence" value="ECO:0007669"/>
    <property type="project" value="UniProtKB-KW"/>
</dbReference>
<name>A0A642UTN0_9ASCO</name>
<dbReference type="InterPro" id="IPR014722">
    <property type="entry name" value="Rib_uL2_dom2"/>
</dbReference>
<dbReference type="InterPro" id="IPR005825">
    <property type="entry name" value="Ribosomal_uL24_CS"/>
</dbReference>
<dbReference type="EMBL" id="SWFS01000484">
    <property type="protein sequence ID" value="KAA8901553.1"/>
    <property type="molecule type" value="Genomic_DNA"/>
</dbReference>
<keyword evidence="2" id="KW-0689">Ribosomal protein</keyword>
<evidence type="ECO:0000313" key="6">
    <source>
        <dbReference type="EMBL" id="KAA8901553.1"/>
    </source>
</evidence>
<feature type="domain" description="KOW" evidence="5">
    <location>
        <begin position="51"/>
        <end position="78"/>
    </location>
</feature>
<gene>
    <name evidence="6" type="ORF">TRICI_006056</name>
</gene>
<dbReference type="SUPFAM" id="SSF50104">
    <property type="entry name" value="Translation proteins SH3-like domain"/>
    <property type="match status" value="1"/>
</dbReference>
<dbReference type="PANTHER" id="PTHR12903">
    <property type="entry name" value="MITOCHONDRIAL RIBOSOMAL PROTEIN L24"/>
    <property type="match status" value="1"/>
</dbReference>
<reference evidence="6" key="1">
    <citation type="journal article" date="2019" name="G3 (Bethesda)">
        <title>Genome Assemblies of Two Rare Opportunistic Yeast Pathogens: Diutina rugosa (syn. Candida rugosa) and Trichomonascus ciferrii (syn. Candida ciferrii).</title>
        <authorList>
            <person name="Mixao V."/>
            <person name="Saus E."/>
            <person name="Hansen A.P."/>
            <person name="Lass-Florl C."/>
            <person name="Gabaldon T."/>
        </authorList>
    </citation>
    <scope>NUCLEOTIDE SEQUENCE</scope>
    <source>
        <strain evidence="6">CBS 4856</strain>
    </source>
</reference>
<dbReference type="InterPro" id="IPR005824">
    <property type="entry name" value="KOW"/>
</dbReference>
<dbReference type="Pfam" id="PF22682">
    <property type="entry name" value="Ribosomal_uL24m-like"/>
    <property type="match status" value="1"/>
</dbReference>
<dbReference type="InterPro" id="IPR041988">
    <property type="entry name" value="Ribosomal_uL24_KOW"/>
</dbReference>
<evidence type="ECO:0000313" key="7">
    <source>
        <dbReference type="Proteomes" id="UP000761534"/>
    </source>
</evidence>
<feature type="region of interest" description="Disordered" evidence="4">
    <location>
        <begin position="219"/>
        <end position="249"/>
    </location>
</feature>
<dbReference type="GO" id="GO:0005840">
    <property type="term" value="C:ribosome"/>
    <property type="evidence" value="ECO:0007669"/>
    <property type="project" value="UniProtKB-KW"/>
</dbReference>
<sequence>MTNGRYVRKLKDLKGPAKKIAEDNMFKHNPPFLQAQINYTVREEERLKHSPFVEGDRVQVVSGKERGKVGTVHSVYKDGNCCFVEGLGGTTKMVLPRTMWLEGQSKPVTNVPNPIPYDNLRLVSTIKKEDGSTEDVAVHSIMFKGKYYDPDRNEKLPIRRARHNPSMIIPYPVPPTPLKESNPEMATLASTVEERTFFPTSLHDMPIKIGALDQIRNPHSKWRKHKESRKITAKEADYYSPPKMPANPSTKKLLQELEKVPKPQRPEFNKEIEDFISQEIEKGLQKRATQETEALDKYK</sequence>
<dbReference type="PROSITE" id="PS01108">
    <property type="entry name" value="RIBOSOMAL_L24"/>
    <property type="match status" value="1"/>
</dbReference>
<dbReference type="GO" id="GO:0003735">
    <property type="term" value="F:structural constituent of ribosome"/>
    <property type="evidence" value="ECO:0007669"/>
    <property type="project" value="InterPro"/>
</dbReference>
<feature type="compositionally biased region" description="Basic residues" evidence="4">
    <location>
        <begin position="219"/>
        <end position="228"/>
    </location>
</feature>
<dbReference type="OrthoDB" id="359154at2759"/>
<keyword evidence="3" id="KW-0687">Ribonucleoprotein</keyword>
<dbReference type="AlphaFoldDB" id="A0A642UTN0"/>
<dbReference type="Proteomes" id="UP000761534">
    <property type="component" value="Unassembled WGS sequence"/>
</dbReference>
<evidence type="ECO:0000259" key="5">
    <source>
        <dbReference type="SMART" id="SM00739"/>
    </source>
</evidence>
<evidence type="ECO:0000256" key="4">
    <source>
        <dbReference type="SAM" id="MobiDB-lite"/>
    </source>
</evidence>
<dbReference type="CDD" id="cd06089">
    <property type="entry name" value="KOW_RPL26"/>
    <property type="match status" value="1"/>
</dbReference>
<protein>
    <recommendedName>
        <fullName evidence="5">KOW domain-containing protein</fullName>
    </recommendedName>
</protein>
<dbReference type="InterPro" id="IPR008991">
    <property type="entry name" value="Translation_prot_SH3-like_sf"/>
</dbReference>
<comment type="similarity">
    <text evidence="1">Belongs to the universal ribosomal protein uL24 family.</text>
</comment>
<keyword evidence="7" id="KW-1185">Reference proteome</keyword>
<dbReference type="GO" id="GO:0003723">
    <property type="term" value="F:RNA binding"/>
    <property type="evidence" value="ECO:0007669"/>
    <property type="project" value="InterPro"/>
</dbReference>
<evidence type="ECO:0000256" key="3">
    <source>
        <dbReference type="ARBA" id="ARBA00023274"/>
    </source>
</evidence>